<name>A0A0E0BQ62_9ORYZ</name>
<dbReference type="SUPFAM" id="SSF53300">
    <property type="entry name" value="vWA-like"/>
    <property type="match status" value="1"/>
</dbReference>
<dbReference type="Proteomes" id="UP000026961">
    <property type="component" value="Chromosome 12"/>
</dbReference>
<reference evidence="2" key="2">
    <citation type="submission" date="2018-05" db="EMBL/GenBank/DDBJ databases">
        <title>OgluRS3 (Oryza glumaepatula Reference Sequence Version 3).</title>
        <authorList>
            <person name="Zhang J."/>
            <person name="Kudrna D."/>
            <person name="Lee S."/>
            <person name="Talag J."/>
            <person name="Welchert J."/>
            <person name="Wing R.A."/>
        </authorList>
    </citation>
    <scope>NUCLEOTIDE SEQUENCE [LARGE SCALE GENOMIC DNA]</scope>
</reference>
<feature type="domain" description="VWFA" evidence="1">
    <location>
        <begin position="6"/>
        <end position="137"/>
    </location>
</feature>
<keyword evidence="3" id="KW-1185">Reference proteome</keyword>
<evidence type="ECO:0000259" key="1">
    <source>
        <dbReference type="Pfam" id="PF00092"/>
    </source>
</evidence>
<accession>A0A0E0BQ62</accession>
<proteinExistence type="predicted"/>
<reference evidence="2" key="1">
    <citation type="submission" date="2015-04" db="UniProtKB">
        <authorList>
            <consortium name="EnsemblPlants"/>
        </authorList>
    </citation>
    <scope>IDENTIFICATION</scope>
</reference>
<organism evidence="2">
    <name type="scientific">Oryza glumipatula</name>
    <dbReference type="NCBI Taxonomy" id="40148"/>
    <lineage>
        <taxon>Eukaryota</taxon>
        <taxon>Viridiplantae</taxon>
        <taxon>Streptophyta</taxon>
        <taxon>Embryophyta</taxon>
        <taxon>Tracheophyta</taxon>
        <taxon>Spermatophyta</taxon>
        <taxon>Magnoliopsida</taxon>
        <taxon>Liliopsida</taxon>
        <taxon>Poales</taxon>
        <taxon>Poaceae</taxon>
        <taxon>BOP clade</taxon>
        <taxon>Oryzoideae</taxon>
        <taxon>Oryzeae</taxon>
        <taxon>Oryzinae</taxon>
        <taxon>Oryza</taxon>
    </lineage>
</organism>
<dbReference type="PANTHER" id="PTHR10579:SF135">
    <property type="entry name" value="OS12G0203500 PROTEIN"/>
    <property type="match status" value="1"/>
</dbReference>
<dbReference type="STRING" id="40148.A0A0E0BQ62"/>
<sequence length="293" mass="30994">MSEDGKAMAKRAVDALVAHGNTNIRDGLDVAAKVLDGRRHTNAVASVILLSDGQDNETMGYRGRFHTTDYKAAATSYDALVPPSFARAGAAGGERCAPVHAFGFGTDHDAAAMHSISEITGGTFSFIENLAVIQDTFARCIGGLLSVAAQKTRISVECLDPGVRVRAVKSGRYESRIDAEGRAATVDVGELYADEERRFLLLLDVPRADGDAAAATRLASVRCTYRDTATGQSVDVAGEEDAVVLRPLDATGVAPSMEVERERVRLEAADDIALASAAPTARRRGSSTRGGRR</sequence>
<dbReference type="Pfam" id="PF00092">
    <property type="entry name" value="VWA"/>
    <property type="match status" value="1"/>
</dbReference>
<evidence type="ECO:0000313" key="2">
    <source>
        <dbReference type="EnsemblPlants" id="OGLUM12G06630.1"/>
    </source>
</evidence>
<protein>
    <recommendedName>
        <fullName evidence="1">VWFA domain-containing protein</fullName>
    </recommendedName>
</protein>
<dbReference type="InterPro" id="IPR002035">
    <property type="entry name" value="VWF_A"/>
</dbReference>
<dbReference type="InterPro" id="IPR051266">
    <property type="entry name" value="CLCR"/>
</dbReference>
<dbReference type="Gene3D" id="3.40.50.410">
    <property type="entry name" value="von Willebrand factor, type A domain"/>
    <property type="match status" value="1"/>
</dbReference>
<dbReference type="PANTHER" id="PTHR10579">
    <property type="entry name" value="CALCIUM-ACTIVATED CHLORIDE CHANNEL REGULATOR"/>
    <property type="match status" value="1"/>
</dbReference>
<dbReference type="AlphaFoldDB" id="A0A0E0BQ62"/>
<dbReference type="Gramene" id="OGLUM12G06630.1">
    <property type="protein sequence ID" value="OGLUM12G06630.1"/>
    <property type="gene ID" value="OGLUM12G06630"/>
</dbReference>
<dbReference type="EnsemblPlants" id="OGLUM12G06630.1">
    <property type="protein sequence ID" value="OGLUM12G06630.1"/>
    <property type="gene ID" value="OGLUM12G06630"/>
</dbReference>
<dbReference type="InterPro" id="IPR036465">
    <property type="entry name" value="vWFA_dom_sf"/>
</dbReference>
<dbReference type="HOGENOM" id="CLU_006228_0_0_1"/>
<evidence type="ECO:0000313" key="3">
    <source>
        <dbReference type="Proteomes" id="UP000026961"/>
    </source>
</evidence>